<dbReference type="InterPro" id="IPR013083">
    <property type="entry name" value="Znf_RING/FYVE/PHD"/>
</dbReference>
<keyword evidence="10 19" id="KW-0732">Signal</keyword>
<feature type="region of interest" description="Disordered" evidence="17">
    <location>
        <begin position="665"/>
        <end position="771"/>
    </location>
</feature>
<keyword evidence="13" id="KW-0862">Zinc</keyword>
<evidence type="ECO:0000256" key="11">
    <source>
        <dbReference type="ARBA" id="ARBA00022771"/>
    </source>
</evidence>
<dbReference type="Gene3D" id="3.50.30.30">
    <property type="match status" value="1"/>
</dbReference>
<evidence type="ECO:0000256" key="13">
    <source>
        <dbReference type="ARBA" id="ARBA00022833"/>
    </source>
</evidence>
<feature type="region of interest" description="Disordered" evidence="17">
    <location>
        <begin position="19"/>
        <end position="39"/>
    </location>
</feature>
<feature type="signal peptide" evidence="19">
    <location>
        <begin position="1"/>
        <end position="17"/>
    </location>
</feature>
<comment type="pathway">
    <text evidence="3">Protein modification; protein ubiquitination.</text>
</comment>
<dbReference type="RefSeq" id="XP_022109495.1">
    <property type="nucleotide sequence ID" value="XM_022253803.1"/>
</dbReference>
<dbReference type="EC" id="2.3.2.27" evidence="5"/>
<dbReference type="KEGG" id="aplc:110989428"/>
<comment type="subcellular location">
    <subcellularLocation>
        <location evidence="2">Cell membrane</location>
        <topology evidence="2">Single-pass type I membrane protein</topology>
    </subcellularLocation>
</comment>
<keyword evidence="7" id="KW-0808">Transferase</keyword>
<evidence type="ECO:0000256" key="12">
    <source>
        <dbReference type="ARBA" id="ARBA00022786"/>
    </source>
</evidence>
<evidence type="ECO:0000256" key="6">
    <source>
        <dbReference type="ARBA" id="ARBA00022475"/>
    </source>
</evidence>
<feature type="region of interest" description="Disordered" evidence="17">
    <location>
        <begin position="789"/>
        <end position="827"/>
    </location>
</feature>
<dbReference type="Pfam" id="PF13639">
    <property type="entry name" value="zf-RING_2"/>
    <property type="match status" value="1"/>
</dbReference>
<dbReference type="PANTHER" id="PTHR16200">
    <property type="entry name" value="RING ZINC FINGER"/>
    <property type="match status" value="1"/>
</dbReference>
<evidence type="ECO:0000256" key="9">
    <source>
        <dbReference type="ARBA" id="ARBA00022692"/>
    </source>
</evidence>
<dbReference type="GO" id="GO:0061630">
    <property type="term" value="F:ubiquitin protein ligase activity"/>
    <property type="evidence" value="ECO:0007669"/>
    <property type="project" value="UniProtKB-EC"/>
</dbReference>
<organism evidence="21 22">
    <name type="scientific">Acanthaster planci</name>
    <name type="common">Crown-of-thorns starfish</name>
    <dbReference type="NCBI Taxonomy" id="133434"/>
    <lineage>
        <taxon>Eukaryota</taxon>
        <taxon>Metazoa</taxon>
        <taxon>Echinodermata</taxon>
        <taxon>Eleutherozoa</taxon>
        <taxon>Asterozoa</taxon>
        <taxon>Asteroidea</taxon>
        <taxon>Valvatacea</taxon>
        <taxon>Valvatida</taxon>
        <taxon>Acanthasteridae</taxon>
        <taxon>Acanthaster</taxon>
    </lineage>
</organism>
<dbReference type="UniPathway" id="UPA00143"/>
<evidence type="ECO:0000256" key="18">
    <source>
        <dbReference type="SAM" id="Phobius"/>
    </source>
</evidence>
<evidence type="ECO:0000256" key="17">
    <source>
        <dbReference type="SAM" id="MobiDB-lite"/>
    </source>
</evidence>
<evidence type="ECO:0000256" key="10">
    <source>
        <dbReference type="ARBA" id="ARBA00022729"/>
    </source>
</evidence>
<evidence type="ECO:0000313" key="21">
    <source>
        <dbReference type="Proteomes" id="UP000694845"/>
    </source>
</evidence>
<gene>
    <name evidence="22" type="primary">LOC110989428</name>
</gene>
<dbReference type="SUPFAM" id="SSF57850">
    <property type="entry name" value="RING/U-box"/>
    <property type="match status" value="1"/>
</dbReference>
<dbReference type="Pfam" id="PF18212">
    <property type="entry name" value="ZNRF_3_ecto"/>
    <property type="match status" value="1"/>
</dbReference>
<evidence type="ECO:0000256" key="5">
    <source>
        <dbReference type="ARBA" id="ARBA00012483"/>
    </source>
</evidence>
<feature type="compositionally biased region" description="Basic residues" evidence="17">
    <location>
        <begin position="708"/>
        <end position="719"/>
    </location>
</feature>
<evidence type="ECO:0000256" key="15">
    <source>
        <dbReference type="ARBA" id="ARBA00023136"/>
    </source>
</evidence>
<dbReference type="SMART" id="SM00184">
    <property type="entry name" value="RING"/>
    <property type="match status" value="1"/>
</dbReference>
<dbReference type="InterPro" id="IPR001841">
    <property type="entry name" value="Znf_RING"/>
</dbReference>
<proteinExistence type="inferred from homology"/>
<dbReference type="InterPro" id="IPR040700">
    <property type="entry name" value="ZNRF-3_ecto"/>
</dbReference>
<comment type="similarity">
    <text evidence="4">Belongs to the ZNRF3 family.</text>
</comment>
<keyword evidence="11 16" id="KW-0479">Metal-binding</keyword>
<dbReference type="GO" id="GO:0030178">
    <property type="term" value="P:negative regulation of Wnt signaling pathway"/>
    <property type="evidence" value="ECO:0007669"/>
    <property type="project" value="UniProtKB-ARBA"/>
</dbReference>
<feature type="compositionally biased region" description="Basic and acidic residues" evidence="17">
    <location>
        <begin position="792"/>
        <end position="816"/>
    </location>
</feature>
<keyword evidence="14 18" id="KW-1133">Transmembrane helix</keyword>
<feature type="compositionally biased region" description="Gly residues" evidence="17">
    <location>
        <begin position="26"/>
        <end position="36"/>
    </location>
</feature>
<evidence type="ECO:0000256" key="8">
    <source>
        <dbReference type="ARBA" id="ARBA00022687"/>
    </source>
</evidence>
<evidence type="ECO:0000256" key="7">
    <source>
        <dbReference type="ARBA" id="ARBA00022679"/>
    </source>
</evidence>
<feature type="compositionally biased region" description="Polar residues" evidence="17">
    <location>
        <begin position="720"/>
        <end position="729"/>
    </location>
</feature>
<dbReference type="Proteomes" id="UP000694845">
    <property type="component" value="Unplaced"/>
</dbReference>
<keyword evidence="15 18" id="KW-0472">Membrane</keyword>
<dbReference type="GO" id="GO:0005886">
    <property type="term" value="C:plasma membrane"/>
    <property type="evidence" value="ECO:0007669"/>
    <property type="project" value="UniProtKB-SubCell"/>
</dbReference>
<evidence type="ECO:0000256" key="1">
    <source>
        <dbReference type="ARBA" id="ARBA00000900"/>
    </source>
</evidence>
<protein>
    <recommendedName>
        <fullName evidence="5">RING-type E3 ubiquitin transferase</fullName>
        <ecNumber evidence="5">2.3.2.27</ecNumber>
    </recommendedName>
</protein>
<dbReference type="AlphaFoldDB" id="A0A8B7ZXL6"/>
<dbReference type="OrthoDB" id="8062037at2759"/>
<evidence type="ECO:0000259" key="20">
    <source>
        <dbReference type="PROSITE" id="PS50089"/>
    </source>
</evidence>
<feature type="compositionally biased region" description="Polar residues" evidence="17">
    <location>
        <begin position="691"/>
        <end position="707"/>
    </location>
</feature>
<dbReference type="OMA" id="FHADCEC"/>
<dbReference type="InterPro" id="IPR051073">
    <property type="entry name" value="ZNRF3_Arkadia_E3_ligases"/>
</dbReference>
<feature type="compositionally biased region" description="Basic residues" evidence="17">
    <location>
        <begin position="730"/>
        <end position="742"/>
    </location>
</feature>
<dbReference type="GO" id="GO:0008270">
    <property type="term" value="F:zinc ion binding"/>
    <property type="evidence" value="ECO:0007669"/>
    <property type="project" value="UniProtKB-KW"/>
</dbReference>
<dbReference type="GO" id="GO:0016567">
    <property type="term" value="P:protein ubiquitination"/>
    <property type="evidence" value="ECO:0007669"/>
    <property type="project" value="UniProtKB-UniPathway"/>
</dbReference>
<keyword evidence="9 18" id="KW-0812">Transmembrane</keyword>
<evidence type="ECO:0000256" key="14">
    <source>
        <dbReference type="ARBA" id="ARBA00022989"/>
    </source>
</evidence>
<feature type="transmembrane region" description="Helical" evidence="18">
    <location>
        <begin position="206"/>
        <end position="228"/>
    </location>
</feature>
<keyword evidence="6" id="KW-1003">Cell membrane</keyword>
<keyword evidence="11 16" id="KW-0863">Zinc-finger</keyword>
<comment type="catalytic activity">
    <reaction evidence="1">
        <text>S-ubiquitinyl-[E2 ubiquitin-conjugating enzyme]-L-cysteine + [acceptor protein]-L-lysine = [E2 ubiquitin-conjugating enzyme]-L-cysteine + N(6)-ubiquitinyl-[acceptor protein]-L-lysine.</text>
        <dbReference type="EC" id="2.3.2.27"/>
    </reaction>
</comment>
<evidence type="ECO:0000256" key="3">
    <source>
        <dbReference type="ARBA" id="ARBA00004906"/>
    </source>
</evidence>
<feature type="domain" description="RING-type" evidence="20">
    <location>
        <begin position="304"/>
        <end position="344"/>
    </location>
</feature>
<keyword evidence="12" id="KW-0833">Ubl conjugation pathway</keyword>
<feature type="compositionally biased region" description="Low complexity" evidence="17">
    <location>
        <begin position="678"/>
        <end position="690"/>
    </location>
</feature>
<name>A0A8B7ZXL6_ACAPL</name>
<evidence type="ECO:0000256" key="4">
    <source>
        <dbReference type="ARBA" id="ARBA00008759"/>
    </source>
</evidence>
<dbReference type="GO" id="GO:0016055">
    <property type="term" value="P:Wnt signaling pathway"/>
    <property type="evidence" value="ECO:0007669"/>
    <property type="project" value="UniProtKB-KW"/>
</dbReference>
<accession>A0A8B7ZXL6</accession>
<keyword evidence="8" id="KW-0879">Wnt signaling pathway</keyword>
<evidence type="ECO:0000313" key="22">
    <source>
        <dbReference type="RefSeq" id="XP_022109495.1"/>
    </source>
</evidence>
<evidence type="ECO:0000256" key="16">
    <source>
        <dbReference type="PROSITE-ProRule" id="PRU00175"/>
    </source>
</evidence>
<feature type="chain" id="PRO_5034387382" description="RING-type E3 ubiquitin transferase" evidence="19">
    <location>
        <begin position="18"/>
        <end position="868"/>
    </location>
</feature>
<evidence type="ECO:0000256" key="19">
    <source>
        <dbReference type="SAM" id="SignalP"/>
    </source>
</evidence>
<reference evidence="22" key="1">
    <citation type="submission" date="2025-08" db="UniProtKB">
        <authorList>
            <consortium name="RefSeq"/>
        </authorList>
    </citation>
    <scope>IDENTIFICATION</scope>
</reference>
<dbReference type="Gene3D" id="3.30.40.10">
    <property type="entry name" value="Zinc/RING finger domain, C3HC4 (zinc finger)"/>
    <property type="match status" value="1"/>
</dbReference>
<dbReference type="GeneID" id="110989428"/>
<keyword evidence="21" id="KW-1185">Reference proteome</keyword>
<dbReference type="PROSITE" id="PS50089">
    <property type="entry name" value="ZF_RING_2"/>
    <property type="match status" value="1"/>
</dbReference>
<sequence length="868" mass="95652">MILLSLLLLAGPVMCQAGESAVDSGSGDGPGNGAAGSPGLTGSRAVVEVVLYDSNLNGDYTTRTLKLTGTFSPAGVTISAEGEIKQMHPLGLCNSNEDDEPFDYGWVGVVQLASPLDNPKPCLTIYQKAKRAVQLGATAVIFDVTHNTDAIQELRSEQSASLERPIVILRGSDARELMKIVNRQTEARARIMSPPAQPPQKTSNEFFDMGIFVAFFVLIAIICLLLLLKLRWRQKRKQTSQVRMAMDALSKMEIRKYKHYSEHHQLRKSSQDEHYTEHHQIRKSSQDDRWAATTLSIASEGIICAICLEEFRDGEELRVVPCSHEFHRHCVDPWLLSNRTCPLCMYNIIGCGPEQQSRPALPPATANSPTPLRVSLPGTPASPDFMPESWSFPPTTYSIPYTGLRTHSFGLRGCPRGANHCKRTGRRFHRNSVDGAQVGNVHVLGDARDLRRTSCGSRTESSGQGVIMFPRGCEQCGNICSHCQRQLAGNSSRAGRCRRDERRRLGLTSFENHYIVNLSPVQGREAGNYDNLCSLKYPGKLMAHDTRHYCGHLVPVRVHLENLPPPVSAASNCNASNLRELSSGSSLSLSAFHADCECSDSTVSSHGNFDSNQSVFGSSSTFRSEPSTTDAYAYAHPGQVEQLFDSTEATQLTPTCVHRMNQGIRPISISDTDEAKNNSDTTTSETTNFSMQVNVSQKSSVPSNSNATRHKSIHHHSKTSNRTSTNGRCSHSHSHHKGHQSNKMKDSKKAVAKARPIWPTQPPSKRKSPCPCCSGKIVWETCVRNLENPAKNSERPARSTERSRSPERLRSPERGARHSRRQGRGSLQMYRGHLRLPLQSLAALKNGQGAVVTIPVHHGNQQVLEEIV</sequence>
<evidence type="ECO:0000256" key="2">
    <source>
        <dbReference type="ARBA" id="ARBA00004251"/>
    </source>
</evidence>